<dbReference type="GO" id="GO:0016491">
    <property type="term" value="F:oxidoreductase activity"/>
    <property type="evidence" value="ECO:0007669"/>
    <property type="project" value="UniProtKB-KW"/>
</dbReference>
<evidence type="ECO:0000259" key="2">
    <source>
        <dbReference type="Pfam" id="PF03807"/>
    </source>
</evidence>
<keyword evidence="1" id="KW-0560">Oxidoreductase</keyword>
<organism evidence="3 4">
    <name type="scientific">Methanobrevibacter olleyae</name>
    <dbReference type="NCBI Taxonomy" id="294671"/>
    <lineage>
        <taxon>Archaea</taxon>
        <taxon>Methanobacteriati</taxon>
        <taxon>Methanobacteriota</taxon>
        <taxon>Methanomada group</taxon>
        <taxon>Methanobacteria</taxon>
        <taxon>Methanobacteriales</taxon>
        <taxon>Methanobacteriaceae</taxon>
        <taxon>Methanobrevibacter</taxon>
    </lineage>
</organism>
<sequence length="249" mass="27048">MKIGIIGIGAIGGTIARKLAGKGHYVKVANSRGKDAVKEFADEIGGYPSDLNEISDDIEVLILSIPYGAISSIPQTVFSSLSDDAIVVDTGNYYPDMRDNAIEGLGNGEVESLWISNYIGRPVIKAFNNLLAHSLAELGKEKGEEGRLAMQVAGDDEESKKIVMELVDQCGFDSYDAGSIAESWKMQPNSAGYCCDYTVEELKSIKEKSTQTPESVAENRNKIMGNFAEFAGGDFSHENVIKMNRKYNI</sequence>
<evidence type="ECO:0000313" key="4">
    <source>
        <dbReference type="Proteomes" id="UP000732619"/>
    </source>
</evidence>
<accession>A0A8T3VWZ4</accession>
<protein>
    <submittedName>
        <fullName evidence="3">3-hydroxyisobutyrate dehydrogenase</fullName>
    </submittedName>
</protein>
<dbReference type="Proteomes" id="UP000732619">
    <property type="component" value="Unassembled WGS sequence"/>
</dbReference>
<dbReference type="InterPro" id="IPR051267">
    <property type="entry name" value="STEAP_metalloreductase"/>
</dbReference>
<gene>
    <name evidence="3" type="ORF">E7Z75_07470</name>
</gene>
<feature type="domain" description="Pyrroline-5-carboxylate reductase catalytic N-terminal" evidence="2">
    <location>
        <begin position="2"/>
        <end position="93"/>
    </location>
</feature>
<reference evidence="3" key="1">
    <citation type="submission" date="2019-04" db="EMBL/GenBank/DDBJ databases">
        <title>Evolution of Biomass-Degrading Anaerobic Consortia Revealed by Metagenomics.</title>
        <authorList>
            <person name="Peng X."/>
        </authorList>
    </citation>
    <scope>NUCLEOTIDE SEQUENCE</scope>
    <source>
        <strain evidence="3">SIG14</strain>
    </source>
</reference>
<dbReference type="AlphaFoldDB" id="A0A8T3VWZ4"/>
<dbReference type="PANTHER" id="PTHR14239">
    <property type="entry name" value="DUDULIN-RELATED"/>
    <property type="match status" value="1"/>
</dbReference>
<dbReference type="Gene3D" id="3.40.50.720">
    <property type="entry name" value="NAD(P)-binding Rossmann-like Domain"/>
    <property type="match status" value="1"/>
</dbReference>
<dbReference type="InterPro" id="IPR036291">
    <property type="entry name" value="NAD(P)-bd_dom_sf"/>
</dbReference>
<dbReference type="SUPFAM" id="SSF51735">
    <property type="entry name" value="NAD(P)-binding Rossmann-fold domains"/>
    <property type="match status" value="1"/>
</dbReference>
<comment type="caution">
    <text evidence="3">The sequence shown here is derived from an EMBL/GenBank/DDBJ whole genome shotgun (WGS) entry which is preliminary data.</text>
</comment>
<name>A0A8T3VWZ4_METOL</name>
<evidence type="ECO:0000256" key="1">
    <source>
        <dbReference type="ARBA" id="ARBA00023002"/>
    </source>
</evidence>
<evidence type="ECO:0000313" key="3">
    <source>
        <dbReference type="EMBL" id="MBE6512958.1"/>
    </source>
</evidence>
<dbReference type="Pfam" id="PF03807">
    <property type="entry name" value="F420_oxidored"/>
    <property type="match status" value="1"/>
</dbReference>
<dbReference type="InterPro" id="IPR028939">
    <property type="entry name" value="P5C_Rdtase_cat_N"/>
</dbReference>
<dbReference type="EMBL" id="SUTG01000039">
    <property type="protein sequence ID" value="MBE6512958.1"/>
    <property type="molecule type" value="Genomic_DNA"/>
</dbReference>
<proteinExistence type="predicted"/>